<feature type="domain" description="FAD-binding" evidence="7">
    <location>
        <begin position="6"/>
        <end position="84"/>
    </location>
</feature>
<keyword evidence="3" id="KW-0285">Flavoprotein</keyword>
<dbReference type="Pfam" id="PF01494">
    <property type="entry name" value="FAD_binding_3"/>
    <property type="match status" value="1"/>
</dbReference>
<evidence type="ECO:0000313" key="8">
    <source>
        <dbReference type="EMBL" id="PNP45154.1"/>
    </source>
</evidence>
<evidence type="ECO:0000256" key="3">
    <source>
        <dbReference type="ARBA" id="ARBA00022630"/>
    </source>
</evidence>
<dbReference type="GO" id="GO:0071949">
    <property type="term" value="F:FAD binding"/>
    <property type="evidence" value="ECO:0007669"/>
    <property type="project" value="InterPro"/>
</dbReference>
<dbReference type="Proteomes" id="UP000236546">
    <property type="component" value="Unassembled WGS sequence"/>
</dbReference>
<protein>
    <recommendedName>
        <fullName evidence="7">FAD-binding domain-containing protein</fullName>
    </recommendedName>
</protein>
<organism evidence="8 9">
    <name type="scientific">Trichoderma gamsii</name>
    <dbReference type="NCBI Taxonomy" id="398673"/>
    <lineage>
        <taxon>Eukaryota</taxon>
        <taxon>Fungi</taxon>
        <taxon>Dikarya</taxon>
        <taxon>Ascomycota</taxon>
        <taxon>Pezizomycotina</taxon>
        <taxon>Sordariomycetes</taxon>
        <taxon>Hypocreomycetidae</taxon>
        <taxon>Hypocreales</taxon>
        <taxon>Hypocreaceae</taxon>
        <taxon>Trichoderma</taxon>
    </lineage>
</organism>
<dbReference type="GO" id="GO:0004497">
    <property type="term" value="F:monooxygenase activity"/>
    <property type="evidence" value="ECO:0007669"/>
    <property type="project" value="UniProtKB-KW"/>
</dbReference>
<comment type="caution">
    <text evidence="8">The sequence shown here is derived from an EMBL/GenBank/DDBJ whole genome shotgun (WGS) entry which is preliminary data.</text>
</comment>
<accession>A0A2K0TI23</accession>
<evidence type="ECO:0000313" key="9">
    <source>
        <dbReference type="Proteomes" id="UP000236546"/>
    </source>
</evidence>
<dbReference type="EMBL" id="MTYH01000026">
    <property type="protein sequence ID" value="PNP45154.1"/>
    <property type="molecule type" value="Genomic_DNA"/>
</dbReference>
<dbReference type="PANTHER" id="PTHR47356">
    <property type="entry name" value="FAD-DEPENDENT MONOOXYGENASE ASQG-RELATED"/>
    <property type="match status" value="1"/>
</dbReference>
<reference evidence="8 9" key="1">
    <citation type="submission" date="2017-02" db="EMBL/GenBank/DDBJ databases">
        <title>Genomes of Trichoderma spp. with biocontrol activity.</title>
        <authorList>
            <person name="Gardiner D."/>
            <person name="Kazan K."/>
            <person name="Vos C."/>
            <person name="Harvey P."/>
        </authorList>
    </citation>
    <scope>NUCLEOTIDE SEQUENCE [LARGE SCALE GENOMIC DNA]</scope>
    <source>
        <strain evidence="8 9">A5MH</strain>
    </source>
</reference>
<keyword evidence="6" id="KW-0503">Monooxygenase</keyword>
<dbReference type="OrthoDB" id="10029326at2759"/>
<evidence type="ECO:0000256" key="4">
    <source>
        <dbReference type="ARBA" id="ARBA00022827"/>
    </source>
</evidence>
<sequence>MTAHKFSVIIAGAGPVGLSAAHALRLANIDFLVLEKRQIVVIDVGASIAVGPASLRVIHQLGLLGSLLEVSHRSERKKALTIDGRIVKDTPFYHHLKEKYDSIVNHLKG</sequence>
<evidence type="ECO:0000256" key="2">
    <source>
        <dbReference type="ARBA" id="ARBA00007992"/>
    </source>
</evidence>
<dbReference type="PANTHER" id="PTHR47356:SF2">
    <property type="entry name" value="FAD-BINDING DOMAIN-CONTAINING PROTEIN-RELATED"/>
    <property type="match status" value="1"/>
</dbReference>
<evidence type="ECO:0000256" key="5">
    <source>
        <dbReference type="ARBA" id="ARBA00023002"/>
    </source>
</evidence>
<dbReference type="InterPro" id="IPR050562">
    <property type="entry name" value="FAD_mOase_fung"/>
</dbReference>
<dbReference type="InterPro" id="IPR002938">
    <property type="entry name" value="FAD-bd"/>
</dbReference>
<dbReference type="Gene3D" id="3.50.50.60">
    <property type="entry name" value="FAD/NAD(P)-binding domain"/>
    <property type="match status" value="1"/>
</dbReference>
<dbReference type="SUPFAM" id="SSF51905">
    <property type="entry name" value="FAD/NAD(P)-binding domain"/>
    <property type="match status" value="1"/>
</dbReference>
<proteinExistence type="inferred from homology"/>
<evidence type="ECO:0000256" key="6">
    <source>
        <dbReference type="ARBA" id="ARBA00023033"/>
    </source>
</evidence>
<comment type="cofactor">
    <cofactor evidence="1">
        <name>FAD</name>
        <dbReference type="ChEBI" id="CHEBI:57692"/>
    </cofactor>
</comment>
<evidence type="ECO:0000256" key="1">
    <source>
        <dbReference type="ARBA" id="ARBA00001974"/>
    </source>
</evidence>
<keyword evidence="4" id="KW-0274">FAD</keyword>
<comment type="similarity">
    <text evidence="2">Belongs to the paxM FAD-dependent monooxygenase family.</text>
</comment>
<keyword evidence="5" id="KW-0560">Oxidoreductase</keyword>
<dbReference type="InterPro" id="IPR036188">
    <property type="entry name" value="FAD/NAD-bd_sf"/>
</dbReference>
<evidence type="ECO:0000259" key="7">
    <source>
        <dbReference type="Pfam" id="PF01494"/>
    </source>
</evidence>
<gene>
    <name evidence="8" type="ORF">TGAMA5MH_03205</name>
</gene>
<dbReference type="AlphaFoldDB" id="A0A2K0TI23"/>
<name>A0A2K0TI23_9HYPO</name>